<accession>A0A1M5G8E2</accession>
<dbReference type="CDD" id="cd09620">
    <property type="entry name" value="CBM9_like_3"/>
    <property type="match status" value="1"/>
</dbReference>
<dbReference type="AlphaFoldDB" id="A0A1M5G8E2"/>
<dbReference type="OrthoDB" id="9801646at2"/>
<feature type="domain" description="Carbohydrate-binding" evidence="1">
    <location>
        <begin position="22"/>
        <end position="214"/>
    </location>
</feature>
<dbReference type="GO" id="GO:0016052">
    <property type="term" value="P:carbohydrate catabolic process"/>
    <property type="evidence" value="ECO:0007669"/>
    <property type="project" value="InterPro"/>
</dbReference>
<evidence type="ECO:0000313" key="3">
    <source>
        <dbReference type="Proteomes" id="UP000184164"/>
    </source>
</evidence>
<dbReference type="EMBL" id="FQUM01000018">
    <property type="protein sequence ID" value="SHG00090.1"/>
    <property type="molecule type" value="Genomic_DNA"/>
</dbReference>
<dbReference type="SUPFAM" id="SSF49344">
    <property type="entry name" value="CBD9-like"/>
    <property type="match status" value="1"/>
</dbReference>
<dbReference type="Gene3D" id="2.60.40.1190">
    <property type="match status" value="1"/>
</dbReference>
<protein>
    <submittedName>
        <fullName evidence="2">Carbohydrate-binding family 9</fullName>
    </submittedName>
</protein>
<keyword evidence="3" id="KW-1185">Reference proteome</keyword>
<gene>
    <name evidence="2" type="ORF">SAMN05444274_1183</name>
</gene>
<dbReference type="InterPro" id="IPR010502">
    <property type="entry name" value="Carb-bd_dom_fam9"/>
</dbReference>
<sequence>MNQIFVKKIDVKKDTSFAEAENRLEWQTVTHMIQTLNWKEFSYLPVVNFRIAHADDEILLKYYVAEKHLRARETRINGDVYKDSCVEFFISPDGKDYYNFEFSCIGTIHLGYGPGRGNRKFVDPELVKKIEIRSSLGSAPFNDKSGDFEWEMMIRIPVEVFQYSNLKSFDGLKASANFYKCGDETAVAHYVTWNPVKTENPDYHQPAFFGKLEFE</sequence>
<evidence type="ECO:0000259" key="1">
    <source>
        <dbReference type="Pfam" id="PF16011"/>
    </source>
</evidence>
<dbReference type="Proteomes" id="UP000184164">
    <property type="component" value="Unassembled WGS sequence"/>
</dbReference>
<proteinExistence type="predicted"/>
<name>A0A1M5G8E2_9BACT</name>
<dbReference type="RefSeq" id="WP_073003546.1">
    <property type="nucleotide sequence ID" value="NZ_FQUM01000018.1"/>
</dbReference>
<dbReference type="GO" id="GO:0030246">
    <property type="term" value="F:carbohydrate binding"/>
    <property type="evidence" value="ECO:0007669"/>
    <property type="project" value="InterPro"/>
</dbReference>
<dbReference type="GO" id="GO:0004553">
    <property type="term" value="F:hydrolase activity, hydrolyzing O-glycosyl compounds"/>
    <property type="evidence" value="ECO:0007669"/>
    <property type="project" value="InterPro"/>
</dbReference>
<dbReference type="Pfam" id="PF16011">
    <property type="entry name" value="CBM9_2"/>
    <property type="match status" value="1"/>
</dbReference>
<evidence type="ECO:0000313" key="2">
    <source>
        <dbReference type="EMBL" id="SHG00090.1"/>
    </source>
</evidence>
<dbReference type="STRING" id="1484053.SAMN05444274_1183"/>
<reference evidence="2 3" key="1">
    <citation type="submission" date="2016-11" db="EMBL/GenBank/DDBJ databases">
        <authorList>
            <person name="Jaros S."/>
            <person name="Januszkiewicz K."/>
            <person name="Wedrychowicz H."/>
        </authorList>
    </citation>
    <scope>NUCLEOTIDE SEQUENCE [LARGE SCALE GENOMIC DNA]</scope>
    <source>
        <strain evidence="2 3">DSM 26910</strain>
    </source>
</reference>
<organism evidence="2 3">
    <name type="scientific">Mariniphaga anaerophila</name>
    <dbReference type="NCBI Taxonomy" id="1484053"/>
    <lineage>
        <taxon>Bacteria</taxon>
        <taxon>Pseudomonadati</taxon>
        <taxon>Bacteroidota</taxon>
        <taxon>Bacteroidia</taxon>
        <taxon>Marinilabiliales</taxon>
        <taxon>Prolixibacteraceae</taxon>
        <taxon>Mariniphaga</taxon>
    </lineage>
</organism>